<dbReference type="Proteomes" id="UP000001554">
    <property type="component" value="Chromosome 6"/>
</dbReference>
<dbReference type="FunFam" id="2.10.25.10:FF:000038">
    <property type="entry name" value="Fibrillin 2"/>
    <property type="match status" value="8"/>
</dbReference>
<feature type="domain" description="Fibronectin type-III" evidence="10">
    <location>
        <begin position="830"/>
        <end position="924"/>
    </location>
</feature>
<feature type="domain" description="EGF-like" evidence="9">
    <location>
        <begin position="748"/>
        <end position="788"/>
    </location>
</feature>
<accession>A0A9J7LAK0</accession>
<dbReference type="Pfam" id="PF12947">
    <property type="entry name" value="EGF_3"/>
    <property type="match status" value="5"/>
</dbReference>
<feature type="domain" description="EGF-like" evidence="9">
    <location>
        <begin position="789"/>
        <end position="829"/>
    </location>
</feature>
<keyword evidence="1 6" id="KW-0245">EGF-like domain</keyword>
<dbReference type="InterPro" id="IPR051586">
    <property type="entry name" value="PKC-binding_NELL"/>
</dbReference>
<feature type="domain" description="EGF-like" evidence="9">
    <location>
        <begin position="582"/>
        <end position="624"/>
    </location>
</feature>
<sequence>MRCAVLVLLLAVLAAGSHFRGTTISWRADKSTTGLVHFSFRIAWRRSSSNSDCTQNSIVDGTLHGADENWSTQQEGALSSTRYYCTDFSVSEDWATGGNTFDYVFNDATPRIVYYGACCWINVNERGSGSWYAKTVVDLSPRSDTGQPNSSPISASAPIVRIIQQCDSIIRIPVEDPDGDAVRCRWGSGTDECGGVCGALPNVNLDEGTCTLHYTAAGGGMATGWWAIALVLEDFVRSPSCSSPPFPASCGPFTQIPLQFLAFVESSNVPCNQRPELIGQTPDDQDCIGIPPGDTYTAVIQAEAGRSGVTISEILTTSPIGLTKSSLAVDPNNPQRASVTVTWTPTAQQAGQHIFCFRAKDSFGFESSQRCVTLLAGATGNNNPPAAMLQTRTPTHQVDITQQITWSLTFDIKPELPSTPKYIRFFDDTDMEVHTIDTSSSSDVQISGNTLSFTTAPNVIGQGNHYILMDAGVVVSPANCAASGPPFVGISSRSTWTFSDTDECASGTDNCSPQASCTNTASGFTCACKAGYTGNGVSCTDINECTAGTHNCSARASCTNTDGGFNCVCNVGYSGDGITCTDIDECAADPGTANCSAQATCTNTDGSFTCACYSGYTGDGVFCLDIDECAAGTDNCSAQASCTNMPGSFTCACDFGYIGDGVNCTDIDECTAGTNNCNAQASCTNTVGSFSCVCNSGYSGDGVNCTDIDECTTGTDNCSPHASCSNTAGGFTCGCHSGYTGDGVSCADIDECANGTDNCSPQATCTNTVGGFTCACHSGYGGNGVICTEIDECANGADNCSPHASCTNTVGSYTCACRSGYMGDGVNCTGLSNLTFTDVGMDYVSLSWTAPTDLLIMGYRVRYSSTSGSHRDLHPPPSANDTTATVLGLWAQTEYTFTVTSFGVNDTKNGEISGTQMTADVEVNVVCSQDQMQLSLPRAALPGVFVDNMHLLDDTCRATVNPTEVTVQTGLQECGTFQNVSSDDKFTFINEVIARQVVYDNGAVRGTPFRKRFHCEFLRRYEVSGRQILYNIPSPRVQVVNANNSFIFEMHMYTSADFSASYNSDNFPLQVLPTDRIHYSLSVRSPLSNLELFALDCVSTPTMDPDDSPRVIIIQDGCDIDTTLTRDSARSTDMALYFSITAFTFPNAADPSLVYLHCTMVICLKDDVNSRCRQGCIPARRRRDVAGEDRVRRDSSNDVQQSVTQGPFRIVREQDAGIK</sequence>
<dbReference type="SMART" id="SM00060">
    <property type="entry name" value="FN3"/>
    <property type="match status" value="1"/>
</dbReference>
<dbReference type="Pfam" id="PF00100">
    <property type="entry name" value="Zona_pellucida"/>
    <property type="match status" value="1"/>
</dbReference>
<feature type="domain" description="EGF-like" evidence="9">
    <location>
        <begin position="625"/>
        <end position="665"/>
    </location>
</feature>
<dbReference type="CDD" id="cd00054">
    <property type="entry name" value="EGF_CA"/>
    <property type="match status" value="8"/>
</dbReference>
<feature type="region of interest" description="Disordered" evidence="7">
    <location>
        <begin position="1183"/>
        <end position="1206"/>
    </location>
</feature>
<keyword evidence="4" id="KW-1015">Disulfide bond</keyword>
<name>A0A9J7LAK0_BRAFL</name>
<feature type="domain" description="EGF-like" evidence="9">
    <location>
        <begin position="707"/>
        <end position="747"/>
    </location>
</feature>
<keyword evidence="5" id="KW-0325">Glycoprotein</keyword>
<dbReference type="SUPFAM" id="SSF57184">
    <property type="entry name" value="Growth factor receptor domain"/>
    <property type="match status" value="3"/>
</dbReference>
<dbReference type="Gene3D" id="2.60.40.3210">
    <property type="entry name" value="Zona pellucida, ZP-N domain"/>
    <property type="match status" value="1"/>
</dbReference>
<evidence type="ECO:0000256" key="4">
    <source>
        <dbReference type="ARBA" id="ARBA00023157"/>
    </source>
</evidence>
<dbReference type="InterPro" id="IPR024731">
    <property type="entry name" value="NELL2-like_EGF"/>
</dbReference>
<protein>
    <submittedName>
        <fullName evidence="13">Uncharacterized protein LOC118417560</fullName>
    </submittedName>
</protein>
<dbReference type="OrthoDB" id="10045365at2759"/>
<dbReference type="InterPro" id="IPR001507">
    <property type="entry name" value="ZP_dom"/>
</dbReference>
<dbReference type="PANTHER" id="PTHR24042:SF5">
    <property type="entry name" value="EGF-LIKE CALCIUM-BINDING DOMAIN-CONTAINING PROTEIN"/>
    <property type="match status" value="1"/>
</dbReference>
<dbReference type="InterPro" id="IPR001881">
    <property type="entry name" value="EGF-like_Ca-bd_dom"/>
</dbReference>
<dbReference type="Gene3D" id="2.60.40.10">
    <property type="entry name" value="Immunoglobulins"/>
    <property type="match status" value="1"/>
</dbReference>
<dbReference type="PANTHER" id="PTHR24042">
    <property type="entry name" value="NEL HOMOLOG"/>
    <property type="match status" value="1"/>
</dbReference>
<evidence type="ECO:0000256" key="1">
    <source>
        <dbReference type="ARBA" id="ARBA00022536"/>
    </source>
</evidence>
<evidence type="ECO:0000256" key="8">
    <source>
        <dbReference type="SAM" id="SignalP"/>
    </source>
</evidence>
<feature type="domain" description="EGF-like" evidence="9">
    <location>
        <begin position="666"/>
        <end position="706"/>
    </location>
</feature>
<evidence type="ECO:0000256" key="3">
    <source>
        <dbReference type="ARBA" id="ARBA00022737"/>
    </source>
</evidence>
<dbReference type="SMART" id="SM00179">
    <property type="entry name" value="EGF_CA"/>
    <property type="match status" value="8"/>
</dbReference>
<evidence type="ECO:0000259" key="10">
    <source>
        <dbReference type="PROSITE" id="PS50853"/>
    </source>
</evidence>
<evidence type="ECO:0000256" key="5">
    <source>
        <dbReference type="ARBA" id="ARBA00023180"/>
    </source>
</evidence>
<dbReference type="Gene3D" id="2.10.25.10">
    <property type="entry name" value="Laminin"/>
    <property type="match status" value="8"/>
</dbReference>
<gene>
    <name evidence="13" type="primary">LOC118417560</name>
</gene>
<feature type="domain" description="EGF-like" evidence="9">
    <location>
        <begin position="541"/>
        <end position="581"/>
    </location>
</feature>
<dbReference type="PROSITE" id="PS50853">
    <property type="entry name" value="FN3"/>
    <property type="match status" value="1"/>
</dbReference>
<dbReference type="InterPro" id="IPR000152">
    <property type="entry name" value="EGF-type_Asp/Asn_hydroxyl_site"/>
</dbReference>
<dbReference type="RefSeq" id="XP_035679046.1">
    <property type="nucleotide sequence ID" value="XM_035823153.1"/>
</dbReference>
<evidence type="ECO:0000256" key="2">
    <source>
        <dbReference type="ARBA" id="ARBA00022729"/>
    </source>
</evidence>
<dbReference type="InterPro" id="IPR036116">
    <property type="entry name" value="FN3_sf"/>
</dbReference>
<dbReference type="InterPro" id="IPR000742">
    <property type="entry name" value="EGF"/>
</dbReference>
<dbReference type="CDD" id="cd00063">
    <property type="entry name" value="FN3"/>
    <property type="match status" value="1"/>
</dbReference>
<evidence type="ECO:0000313" key="12">
    <source>
        <dbReference type="Proteomes" id="UP000001554"/>
    </source>
</evidence>
<reference evidence="13" key="2">
    <citation type="submission" date="2025-08" db="UniProtKB">
        <authorList>
            <consortium name="RefSeq"/>
        </authorList>
    </citation>
    <scope>IDENTIFICATION</scope>
    <source>
        <strain evidence="13">S238N-H82</strain>
        <tissue evidence="13">Testes</tissue>
    </source>
</reference>
<dbReference type="SUPFAM" id="SSF49265">
    <property type="entry name" value="Fibronectin type III"/>
    <property type="match status" value="1"/>
</dbReference>
<dbReference type="PROSITE" id="PS01186">
    <property type="entry name" value="EGF_2"/>
    <property type="match status" value="8"/>
</dbReference>
<dbReference type="OMA" id="DNCSPHA"/>
<dbReference type="PROSITE" id="PS01187">
    <property type="entry name" value="EGF_CA"/>
    <property type="match status" value="2"/>
</dbReference>
<keyword evidence="2 8" id="KW-0732">Signal</keyword>
<keyword evidence="3" id="KW-0677">Repeat</keyword>
<dbReference type="Pfam" id="PF00041">
    <property type="entry name" value="fn3"/>
    <property type="match status" value="1"/>
</dbReference>
<dbReference type="PROSITE" id="PS00010">
    <property type="entry name" value="ASX_HYDROXYL"/>
    <property type="match status" value="8"/>
</dbReference>
<dbReference type="GO" id="GO:0005509">
    <property type="term" value="F:calcium ion binding"/>
    <property type="evidence" value="ECO:0007669"/>
    <property type="project" value="InterPro"/>
</dbReference>
<feature type="domain" description="ZP" evidence="11">
    <location>
        <begin position="926"/>
        <end position="1179"/>
    </location>
</feature>
<dbReference type="InterPro" id="IPR009030">
    <property type="entry name" value="Growth_fac_rcpt_cys_sf"/>
</dbReference>
<feature type="chain" id="PRO_5039889640" evidence="8">
    <location>
        <begin position="17"/>
        <end position="1219"/>
    </location>
</feature>
<dbReference type="AlphaFoldDB" id="A0A9J7LAK0"/>
<evidence type="ECO:0000313" key="13">
    <source>
        <dbReference type="RefSeq" id="XP_035679046.1"/>
    </source>
</evidence>
<dbReference type="InterPro" id="IPR003961">
    <property type="entry name" value="FN3_dom"/>
</dbReference>
<dbReference type="SMART" id="SM00241">
    <property type="entry name" value="ZP"/>
    <property type="match status" value="1"/>
</dbReference>
<dbReference type="InterPro" id="IPR055355">
    <property type="entry name" value="ZP-C"/>
</dbReference>
<evidence type="ECO:0000256" key="6">
    <source>
        <dbReference type="PROSITE-ProRule" id="PRU00076"/>
    </source>
</evidence>
<evidence type="ECO:0000259" key="11">
    <source>
        <dbReference type="PROSITE" id="PS51034"/>
    </source>
</evidence>
<dbReference type="GeneID" id="118417560"/>
<evidence type="ECO:0000259" key="9">
    <source>
        <dbReference type="PROSITE" id="PS50026"/>
    </source>
</evidence>
<reference evidence="12" key="1">
    <citation type="journal article" date="2020" name="Nat. Ecol. Evol.">
        <title>Deeply conserved synteny resolves early events in vertebrate evolution.</title>
        <authorList>
            <person name="Simakov O."/>
            <person name="Marletaz F."/>
            <person name="Yue J.X."/>
            <person name="O'Connell B."/>
            <person name="Jenkins J."/>
            <person name="Brandt A."/>
            <person name="Calef R."/>
            <person name="Tung C.H."/>
            <person name="Huang T.K."/>
            <person name="Schmutz J."/>
            <person name="Satoh N."/>
            <person name="Yu J.K."/>
            <person name="Putnam N.H."/>
            <person name="Green R.E."/>
            <person name="Rokhsar D.S."/>
        </authorList>
    </citation>
    <scope>NUCLEOTIDE SEQUENCE [LARGE SCALE GENOMIC DNA]</scope>
    <source>
        <strain evidence="12">S238N-H82</strain>
    </source>
</reference>
<organism evidence="12 13">
    <name type="scientific">Branchiostoma floridae</name>
    <name type="common">Florida lancelet</name>
    <name type="synonym">Amphioxus</name>
    <dbReference type="NCBI Taxonomy" id="7739"/>
    <lineage>
        <taxon>Eukaryota</taxon>
        <taxon>Metazoa</taxon>
        <taxon>Chordata</taxon>
        <taxon>Cephalochordata</taxon>
        <taxon>Leptocardii</taxon>
        <taxon>Amphioxiformes</taxon>
        <taxon>Branchiostomatidae</taxon>
        <taxon>Branchiostoma</taxon>
    </lineage>
</organism>
<dbReference type="KEGG" id="bfo:118417560"/>
<keyword evidence="12" id="KW-1185">Reference proteome</keyword>
<dbReference type="InterPro" id="IPR013783">
    <property type="entry name" value="Ig-like_fold"/>
</dbReference>
<dbReference type="InterPro" id="IPR018097">
    <property type="entry name" value="EGF_Ca-bd_CS"/>
</dbReference>
<dbReference type="Pfam" id="PF07645">
    <property type="entry name" value="EGF_CA"/>
    <property type="match status" value="3"/>
</dbReference>
<comment type="caution">
    <text evidence="6">Lacks conserved residue(s) required for the propagation of feature annotation.</text>
</comment>
<dbReference type="SMART" id="SM00181">
    <property type="entry name" value="EGF"/>
    <property type="match status" value="8"/>
</dbReference>
<evidence type="ECO:0000256" key="7">
    <source>
        <dbReference type="SAM" id="MobiDB-lite"/>
    </source>
</evidence>
<feature type="compositionally biased region" description="Basic and acidic residues" evidence="7">
    <location>
        <begin position="1184"/>
        <end position="1196"/>
    </location>
</feature>
<proteinExistence type="predicted"/>
<feature type="domain" description="EGF-like" evidence="9">
    <location>
        <begin position="500"/>
        <end position="540"/>
    </location>
</feature>
<dbReference type="Gene3D" id="2.60.40.4100">
    <property type="entry name" value="Zona pellucida, ZP-C domain"/>
    <property type="match status" value="1"/>
</dbReference>
<feature type="signal peptide" evidence="8">
    <location>
        <begin position="1"/>
        <end position="16"/>
    </location>
</feature>
<dbReference type="InterPro" id="IPR042235">
    <property type="entry name" value="ZP-C_dom"/>
</dbReference>
<dbReference type="PROSITE" id="PS50026">
    <property type="entry name" value="EGF_3"/>
    <property type="match status" value="8"/>
</dbReference>
<dbReference type="InterPro" id="IPR049883">
    <property type="entry name" value="NOTCH1_EGF-like"/>
</dbReference>
<dbReference type="PROSITE" id="PS51034">
    <property type="entry name" value="ZP_2"/>
    <property type="match status" value="1"/>
</dbReference>